<keyword evidence="1" id="KW-0472">Membrane</keyword>
<feature type="transmembrane region" description="Helical" evidence="1">
    <location>
        <begin position="145"/>
        <end position="167"/>
    </location>
</feature>
<reference evidence="3" key="1">
    <citation type="journal article" date="2019" name="Int. J. Syst. Evol. Microbiol.">
        <title>The Global Catalogue of Microorganisms (GCM) 10K type strain sequencing project: providing services to taxonomists for standard genome sequencing and annotation.</title>
        <authorList>
            <consortium name="The Broad Institute Genomics Platform"/>
            <consortium name="The Broad Institute Genome Sequencing Center for Infectious Disease"/>
            <person name="Wu L."/>
            <person name="Ma J."/>
        </authorList>
    </citation>
    <scope>NUCLEOTIDE SEQUENCE [LARGE SCALE GENOMIC DNA]</scope>
    <source>
        <strain evidence="3">JCM 18127</strain>
    </source>
</reference>
<dbReference type="RefSeq" id="WP_345263870.1">
    <property type="nucleotide sequence ID" value="NZ_BAABIM010000001.1"/>
</dbReference>
<protein>
    <submittedName>
        <fullName evidence="2">Uncharacterized protein</fullName>
    </submittedName>
</protein>
<comment type="caution">
    <text evidence="2">The sequence shown here is derived from an EMBL/GenBank/DDBJ whole genome shotgun (WGS) entry which is preliminary data.</text>
</comment>
<feature type="transmembrane region" description="Helical" evidence="1">
    <location>
        <begin position="120"/>
        <end position="139"/>
    </location>
</feature>
<evidence type="ECO:0000256" key="1">
    <source>
        <dbReference type="SAM" id="Phobius"/>
    </source>
</evidence>
<evidence type="ECO:0000313" key="2">
    <source>
        <dbReference type="EMBL" id="GAA4677280.1"/>
    </source>
</evidence>
<evidence type="ECO:0000313" key="3">
    <source>
        <dbReference type="Proteomes" id="UP001500621"/>
    </source>
</evidence>
<name>A0ABP8W358_9ACTN</name>
<accession>A0ABP8W358</accession>
<organism evidence="2 3">
    <name type="scientific">Nocardioides nanhaiensis</name>
    <dbReference type="NCBI Taxonomy" id="1476871"/>
    <lineage>
        <taxon>Bacteria</taxon>
        <taxon>Bacillati</taxon>
        <taxon>Actinomycetota</taxon>
        <taxon>Actinomycetes</taxon>
        <taxon>Propionibacteriales</taxon>
        <taxon>Nocardioidaceae</taxon>
        <taxon>Nocardioides</taxon>
    </lineage>
</organism>
<keyword evidence="1" id="KW-1133">Transmembrane helix</keyword>
<dbReference type="Proteomes" id="UP001500621">
    <property type="component" value="Unassembled WGS sequence"/>
</dbReference>
<sequence length="176" mass="17613">MDGRRLGSIVGATGGLGFVLGSAGGVPATLLWQLVAAALGVAVLVAVWRTTAPAPPPPSREGLRLYGVCVVAMLLAVPLGARLLTAADLEQLVRVWVVLVVGLHFLPFARAFGTPLFTRLGVALVGVALVGAALATASGADDGTWPAATAVAAGFVLLGFALGGLAARETRASAPR</sequence>
<feature type="transmembrane region" description="Helical" evidence="1">
    <location>
        <begin position="93"/>
        <end position="113"/>
    </location>
</feature>
<keyword evidence="1" id="KW-0812">Transmembrane</keyword>
<proteinExistence type="predicted"/>
<keyword evidence="3" id="KW-1185">Reference proteome</keyword>
<feature type="transmembrane region" description="Helical" evidence="1">
    <location>
        <begin position="63"/>
        <end position="81"/>
    </location>
</feature>
<gene>
    <name evidence="2" type="ORF">GCM10023226_13160</name>
</gene>
<dbReference type="EMBL" id="BAABIM010000001">
    <property type="protein sequence ID" value="GAA4677280.1"/>
    <property type="molecule type" value="Genomic_DNA"/>
</dbReference>
<feature type="transmembrane region" description="Helical" evidence="1">
    <location>
        <begin position="31"/>
        <end position="51"/>
    </location>
</feature>